<dbReference type="RefSeq" id="WP_126449022.1">
    <property type="nucleotide sequence ID" value="NZ_AP018553.1"/>
</dbReference>
<proteinExistence type="predicted"/>
<protein>
    <submittedName>
        <fullName evidence="1">Uncharacterized protein</fullName>
    </submittedName>
</protein>
<evidence type="ECO:0000313" key="1">
    <source>
        <dbReference type="EMBL" id="BBD71689.1"/>
    </source>
</evidence>
<dbReference type="Proteomes" id="UP000276741">
    <property type="component" value="Chromosome"/>
</dbReference>
<dbReference type="EMBL" id="AP018553">
    <property type="protein sequence ID" value="BBD71689.1"/>
    <property type="molecule type" value="Genomic_DNA"/>
</dbReference>
<evidence type="ECO:0000313" key="3">
    <source>
        <dbReference type="Proteomes" id="UP000276741"/>
    </source>
</evidence>
<reference evidence="2" key="1">
    <citation type="journal article" date="2014" name="Int. J. Syst. Evol. Microbiol.">
        <title>Complete genome sequence of Corynebacterium casei LMG S-19264T (=DSM 44701T), isolated from a smear-ripened cheese.</title>
        <authorList>
            <consortium name="US DOE Joint Genome Institute (JGI-PGF)"/>
            <person name="Walter F."/>
            <person name="Albersmeier A."/>
            <person name="Kalinowski J."/>
            <person name="Ruckert C."/>
        </authorList>
    </citation>
    <scope>NUCLEOTIDE SEQUENCE</scope>
    <source>
        <strain evidence="2">JCM 31740</strain>
    </source>
</reference>
<dbReference type="KEGG" id="sacd:HS1genome_0078"/>
<accession>A0A348B0I7</accession>
<evidence type="ECO:0000313" key="2">
    <source>
        <dbReference type="EMBL" id="GGT86586.1"/>
    </source>
</evidence>
<dbReference type="GeneID" id="38665567"/>
<sequence length="79" mass="8994">MKISSVDSKYLLTVGERQLLIEDSRNERGERLVLVSTVSSFTLPNGEKWTPKVEDAKTVKREELPPELKRALRKLLALS</sequence>
<dbReference type="Proteomes" id="UP000616143">
    <property type="component" value="Unassembled WGS sequence"/>
</dbReference>
<reference evidence="1" key="3">
    <citation type="journal article" date="2019" name="BMC Res. Notes">
        <title>Complete genome sequence of the Sulfodiicoccus acidiphilus strain HS-1T, the first crenarchaeon that lacks polB3, isolated from an acidic hot spring in Ohwaku-dani, Hakone, Japan.</title>
        <authorList>
            <person name="Sakai H.D."/>
            <person name="Kurosawa N."/>
        </authorList>
    </citation>
    <scope>NUCLEOTIDE SEQUENCE</scope>
    <source>
        <strain evidence="1">HS-1</strain>
    </source>
</reference>
<gene>
    <name evidence="2" type="ORF">GCM10007116_00680</name>
    <name evidence="1" type="ORF">HS1genome_0078</name>
</gene>
<dbReference type="OrthoDB" id="35615at2157"/>
<dbReference type="EMBL" id="BMQS01000001">
    <property type="protein sequence ID" value="GGT86586.1"/>
    <property type="molecule type" value="Genomic_DNA"/>
</dbReference>
<name>A0A348B0I7_9CREN</name>
<reference evidence="3" key="2">
    <citation type="submission" date="2018-04" db="EMBL/GenBank/DDBJ databases">
        <title>Complete genome sequence of Sulfodiicoccus acidiphilus strain HS-1.</title>
        <authorList>
            <person name="Sakai H.D."/>
            <person name="Kurosawa N."/>
        </authorList>
    </citation>
    <scope>NUCLEOTIDE SEQUENCE [LARGE SCALE GENOMIC DNA]</scope>
    <source>
        <strain evidence="3">HS-1</strain>
    </source>
</reference>
<reference evidence="2" key="4">
    <citation type="submission" date="2020-09" db="EMBL/GenBank/DDBJ databases">
        <authorList>
            <person name="Sun Q."/>
            <person name="Ohkuma M."/>
        </authorList>
    </citation>
    <scope>NUCLEOTIDE SEQUENCE</scope>
    <source>
        <strain evidence="2">JCM 31740</strain>
    </source>
</reference>
<keyword evidence="3" id="KW-1185">Reference proteome</keyword>
<dbReference type="AlphaFoldDB" id="A0A348B0I7"/>
<organism evidence="1 3">
    <name type="scientific">Sulfodiicoccus acidiphilus</name>
    <dbReference type="NCBI Taxonomy" id="1670455"/>
    <lineage>
        <taxon>Archaea</taxon>
        <taxon>Thermoproteota</taxon>
        <taxon>Thermoprotei</taxon>
        <taxon>Sulfolobales</taxon>
        <taxon>Sulfolobaceae</taxon>
        <taxon>Sulfodiicoccus</taxon>
    </lineage>
</organism>